<dbReference type="EMBL" id="JASBWU010000003">
    <property type="protein sequence ID" value="KAJ9123272.1"/>
    <property type="molecule type" value="Genomic_DNA"/>
</dbReference>
<evidence type="ECO:0000313" key="1">
    <source>
        <dbReference type="EMBL" id="KAJ9123272.1"/>
    </source>
</evidence>
<sequence length="674" mass="72478">MPFKPILDNIRHFSFYTSDSGSGTHEEQQPVNKLQQGNASLSPTLSYYAHFIPPTPTPAPRLPNTSHAAILQDLPVRRSSSRLKQKPNLKPIDMSRIKRAQSKKIPRVVVTCGLDGQPDEDDDSEARRRTVEVGRVEVESVDVKSARASVGDMRLASSQATKVSGSSEAKNKVDAAPKALSTSPSIVEIEPGHRFPSWMGGTDYHHLLVDNNTTSQSHSTSRTSSPLPRARATRISPLASSTASLSPESGGPLHQILLTPITSDDHSRSTDDLFAHKKQRKRRTLTDIAVGLLADQRLRWMKHRPHGHSRGDSFNDLPTRPKSSGLRNVREAVPSTQVYSSSRSPRSNGNTADKKVESSSHVYSQGHRGYELSDMKREWRMGGEKRTLSREEAQSKAKRNKWAIAIALILLVVCSTIVGVCVSLLRNRDSTSQTAESSKEVTTTLSLAEGASRTTSSSAAAASTSSVTYNLDTCLELFTLSAASSPSTYPCSQCLSPLSSVINDFAPNVTSDKKSIPGVGSALQFCALQAIYKTTEGVNSGNVTASSVLSGWMKDTGVCTGWTGVECDSQGRIIALSLVYPNVPKSIDSTLKHLVALQSLKIVGNSIVPSGSIPESALSSTLKTIDIESTALTSFTAKTFAGSIGWLQTLLLISNAKLGNSLPDLSSATSLQTL</sequence>
<comment type="caution">
    <text evidence="1">The sequence shown here is derived from an EMBL/GenBank/DDBJ whole genome shotgun (WGS) entry which is preliminary data.</text>
</comment>
<evidence type="ECO:0000313" key="2">
    <source>
        <dbReference type="Proteomes" id="UP001243375"/>
    </source>
</evidence>
<keyword evidence="2" id="KW-1185">Reference proteome</keyword>
<gene>
    <name evidence="1" type="ORF">QFC22_001470</name>
</gene>
<accession>A0ACC2XKN5</accession>
<name>A0ACC2XKN5_9TREE</name>
<protein>
    <submittedName>
        <fullName evidence="1">Uncharacterized protein</fullName>
    </submittedName>
</protein>
<reference evidence="1" key="1">
    <citation type="submission" date="2023-04" db="EMBL/GenBank/DDBJ databases">
        <title>Draft Genome sequencing of Naganishia species isolated from polar environments using Oxford Nanopore Technology.</title>
        <authorList>
            <person name="Leo P."/>
            <person name="Venkateswaran K."/>
        </authorList>
    </citation>
    <scope>NUCLEOTIDE SEQUENCE</scope>
    <source>
        <strain evidence="1">MNA-CCFEE 5425</strain>
    </source>
</reference>
<organism evidence="1 2">
    <name type="scientific">Naganishia vaughanmartiniae</name>
    <dbReference type="NCBI Taxonomy" id="1424756"/>
    <lineage>
        <taxon>Eukaryota</taxon>
        <taxon>Fungi</taxon>
        <taxon>Dikarya</taxon>
        <taxon>Basidiomycota</taxon>
        <taxon>Agaricomycotina</taxon>
        <taxon>Tremellomycetes</taxon>
        <taxon>Filobasidiales</taxon>
        <taxon>Filobasidiaceae</taxon>
        <taxon>Naganishia</taxon>
    </lineage>
</organism>
<dbReference type="Proteomes" id="UP001243375">
    <property type="component" value="Unassembled WGS sequence"/>
</dbReference>
<proteinExistence type="predicted"/>